<comment type="caution">
    <text evidence="11">The sequence shown here is derived from an EMBL/GenBank/DDBJ whole genome shotgun (WGS) entry which is preliminary data.</text>
</comment>
<feature type="transmembrane region" description="Helical" evidence="10">
    <location>
        <begin position="196"/>
        <end position="215"/>
    </location>
</feature>
<feature type="active site" evidence="8">
    <location>
        <position position="195"/>
    </location>
</feature>
<keyword evidence="2 8" id="KW-0812">Transmembrane</keyword>
<keyword evidence="5 8" id="KW-1133">Transmembrane helix</keyword>
<comment type="catalytic activity">
    <reaction evidence="8">
        <text>(5Z,8Z,11Z,14Z)-eicosatetraenoyl-CoA + H2O = S-(5Z,8Z,11Z,14Z-eicosatetraenoyl)-4'-phosphopantetheine + adenosine 3',5'-bisphosphate + 2 H(+)</text>
        <dbReference type="Rhea" id="RHEA:65568"/>
        <dbReference type="ChEBI" id="CHEBI:15377"/>
        <dbReference type="ChEBI" id="CHEBI:15378"/>
        <dbReference type="ChEBI" id="CHEBI:57368"/>
        <dbReference type="ChEBI" id="CHEBI:58343"/>
        <dbReference type="ChEBI" id="CHEBI:156554"/>
    </reaction>
</comment>
<accession>A0ABR1VRT5</accession>
<proteinExistence type="inferred from homology"/>
<dbReference type="PANTHER" id="PTHR23129">
    <property type="entry name" value="ACYL-COENZYME A DIPHOSPHATASE FITM2"/>
    <property type="match status" value="1"/>
</dbReference>
<comment type="function">
    <text evidence="8">Fatty acyl-coenzyme A (CoA) diphosphatase that hydrolyzes fatty acyl-CoA to yield acyl-4'-phosphopantetheine and adenosine 3',5'-bisphosphate. Preferentially hydrolyzes unsaturated long-chain acyl-CoA substrates in the endoplasmic reticulum (ER) lumen. This catalytic activity is required for maintaining ER structure and for lipid droplets (LDs) biogenesis, which are lipid storage organelles involved in maintaining lipid and energy homeostasis. May directly bind to diacylglycerol (DAGs) and triacylglycerol, which is also important for LD biogenesis. May support directional budding of nacent LDs from the ER into the cytosol by reducing DAG levels at sites of LD formation. May play a role in the regulation of cell morphology and cytoskeletal organization. Involved in phospholipid biosynthesis.</text>
</comment>
<keyword evidence="6" id="KW-0443">Lipid metabolism</keyword>
<dbReference type="HAMAP" id="MF_03231">
    <property type="entry name" value="SCS3"/>
    <property type="match status" value="1"/>
</dbReference>
<gene>
    <name evidence="8" type="primary">SCS3</name>
    <name evidence="8" type="synonym">FIT2B</name>
    <name evidence="11" type="ORF">PG996_005967</name>
</gene>
<keyword evidence="8" id="KW-0444">Lipid biosynthesis</keyword>
<feature type="transmembrane region" description="Helical" evidence="10">
    <location>
        <begin position="91"/>
        <end position="109"/>
    </location>
</feature>
<dbReference type="InterPro" id="IPR046400">
    <property type="entry name" value="SCS3"/>
</dbReference>
<name>A0ABR1VRT5_9PEZI</name>
<dbReference type="Proteomes" id="UP001446871">
    <property type="component" value="Unassembled WGS sequence"/>
</dbReference>
<evidence type="ECO:0000313" key="11">
    <source>
        <dbReference type="EMBL" id="KAK8072619.1"/>
    </source>
</evidence>
<evidence type="ECO:0000256" key="4">
    <source>
        <dbReference type="ARBA" id="ARBA00022824"/>
    </source>
</evidence>
<evidence type="ECO:0000256" key="1">
    <source>
        <dbReference type="ARBA" id="ARBA00004477"/>
    </source>
</evidence>
<keyword evidence="4 8" id="KW-0256">Endoplasmic reticulum</keyword>
<dbReference type="PANTHER" id="PTHR23129:SF0">
    <property type="entry name" value="ACYL-COENZYME A DIPHOSPHATASE FITM2"/>
    <property type="match status" value="1"/>
</dbReference>
<dbReference type="Pfam" id="PF10261">
    <property type="entry name" value="FIT"/>
    <property type="match status" value="1"/>
</dbReference>
<evidence type="ECO:0000313" key="12">
    <source>
        <dbReference type="Proteomes" id="UP001446871"/>
    </source>
</evidence>
<comment type="subcellular location">
    <subcellularLocation>
        <location evidence="1 8">Endoplasmic reticulum membrane</location>
        <topology evidence="1 8">Multi-pass membrane protein</topology>
    </subcellularLocation>
</comment>
<evidence type="ECO:0000256" key="9">
    <source>
        <dbReference type="SAM" id="MobiDB-lite"/>
    </source>
</evidence>
<evidence type="ECO:0000256" key="7">
    <source>
        <dbReference type="ARBA" id="ARBA00023136"/>
    </source>
</evidence>
<evidence type="ECO:0000256" key="5">
    <source>
        <dbReference type="ARBA" id="ARBA00022989"/>
    </source>
</evidence>
<feature type="region of interest" description="Disordered" evidence="9">
    <location>
        <begin position="1"/>
        <end position="25"/>
    </location>
</feature>
<feature type="compositionally biased region" description="Polar residues" evidence="9">
    <location>
        <begin position="1"/>
        <end position="20"/>
    </location>
</feature>
<feature type="transmembrane region" description="Helical" evidence="10">
    <location>
        <begin position="30"/>
        <end position="51"/>
    </location>
</feature>
<evidence type="ECO:0000256" key="6">
    <source>
        <dbReference type="ARBA" id="ARBA00023098"/>
    </source>
</evidence>
<dbReference type="EC" id="3.6.1.-" evidence="8"/>
<evidence type="ECO:0000256" key="10">
    <source>
        <dbReference type="SAM" id="Phobius"/>
    </source>
</evidence>
<keyword evidence="8" id="KW-1208">Phospholipid metabolism</keyword>
<keyword evidence="8" id="KW-0594">Phospholipid biosynthesis</keyword>
<comment type="catalytic activity">
    <reaction evidence="8">
        <text>an acyl-CoA + H2O = an acyl-4'-phosphopantetheine + adenosine 3',5'-bisphosphate + 2 H(+)</text>
        <dbReference type="Rhea" id="RHEA:50044"/>
        <dbReference type="ChEBI" id="CHEBI:15377"/>
        <dbReference type="ChEBI" id="CHEBI:15378"/>
        <dbReference type="ChEBI" id="CHEBI:58342"/>
        <dbReference type="ChEBI" id="CHEBI:58343"/>
        <dbReference type="ChEBI" id="CHEBI:132023"/>
    </reaction>
</comment>
<keyword evidence="3 8" id="KW-0378">Hydrolase</keyword>
<protein>
    <recommendedName>
        <fullName evidence="8">Acyl-coenzyme A diphosphatase SCS3</fullName>
        <ecNumber evidence="8">3.6.1.-</ecNumber>
    </recommendedName>
    <alternativeName>
        <fullName evidence="8">FIT family protein SCS3</fullName>
    </alternativeName>
</protein>
<dbReference type="InterPro" id="IPR019388">
    <property type="entry name" value="FIT"/>
</dbReference>
<evidence type="ECO:0000256" key="8">
    <source>
        <dbReference type="HAMAP-Rule" id="MF_03231"/>
    </source>
</evidence>
<organism evidence="11 12">
    <name type="scientific">Apiospora saccharicola</name>
    <dbReference type="NCBI Taxonomy" id="335842"/>
    <lineage>
        <taxon>Eukaryota</taxon>
        <taxon>Fungi</taxon>
        <taxon>Dikarya</taxon>
        <taxon>Ascomycota</taxon>
        <taxon>Pezizomycotina</taxon>
        <taxon>Sordariomycetes</taxon>
        <taxon>Xylariomycetidae</taxon>
        <taxon>Amphisphaeriales</taxon>
        <taxon>Apiosporaceae</taxon>
        <taxon>Apiospora</taxon>
    </lineage>
</organism>
<feature type="transmembrane region" description="Helical" evidence="10">
    <location>
        <begin position="264"/>
        <end position="287"/>
    </location>
</feature>
<feature type="transmembrane region" description="Helical" evidence="10">
    <location>
        <begin position="121"/>
        <end position="143"/>
    </location>
</feature>
<keyword evidence="12" id="KW-1185">Reference proteome</keyword>
<comment type="catalytic activity">
    <reaction evidence="8">
        <text>hexadecanoyl-CoA + H2O = S-hexadecanoyl-4'-phosphopantetheine + adenosine 3',5'-bisphosphate + 2 H(+)</text>
        <dbReference type="Rhea" id="RHEA:50032"/>
        <dbReference type="ChEBI" id="CHEBI:15377"/>
        <dbReference type="ChEBI" id="CHEBI:15378"/>
        <dbReference type="ChEBI" id="CHEBI:57379"/>
        <dbReference type="ChEBI" id="CHEBI:58343"/>
        <dbReference type="ChEBI" id="CHEBI:132018"/>
    </reaction>
</comment>
<comment type="catalytic activity">
    <reaction evidence="8">
        <text>(9Z)-octadecenoyl-CoA + H2O = S-(9Z-octadecenoyl)-4'-phosphopantetheine + adenosine 3',5'-bisphosphate + 2 H(+)</text>
        <dbReference type="Rhea" id="RHEA:65564"/>
        <dbReference type="ChEBI" id="CHEBI:15377"/>
        <dbReference type="ChEBI" id="CHEBI:15378"/>
        <dbReference type="ChEBI" id="CHEBI:57387"/>
        <dbReference type="ChEBI" id="CHEBI:58343"/>
        <dbReference type="ChEBI" id="CHEBI:156553"/>
    </reaction>
</comment>
<feature type="active site" evidence="8">
    <location>
        <position position="284"/>
    </location>
</feature>
<dbReference type="EMBL" id="JAQQWM010000003">
    <property type="protein sequence ID" value="KAK8072619.1"/>
    <property type="molecule type" value="Genomic_DNA"/>
</dbReference>
<sequence length="344" mass="37529">MATTTSSGPEPMSPRTTTAARNPPQLPTSLETLALIIYPTVLAFGTLFSVISPQTRASPYDSTGQSHVQDLAPSYFARKNNLFNVLFVKRGWAWITVAFFAFAFTHPAVTSSTLRKVRAAIRWAAITGWWFLVTQWCFGPALIDRGFRLTGGQCAIAESNVIQGDKHTGARDFVTAVACKAAGGRWSGGHDISGHVFLLVLGSWFLLQEVGWVAVRVGALAGHRDERTVVMGDGAVKGAGVEAEKIEGQEATTKHRTMGLGGRFALIVVGLCLWMLLMTAIYFHTWFEKVSTLSTTQKEETTDMLTIRSSQFTGLMTAFVGIYPVYILPRWIPALRDIVGLPGI</sequence>
<keyword evidence="7 8" id="KW-0472">Membrane</keyword>
<feature type="transmembrane region" description="Helical" evidence="10">
    <location>
        <begin position="307"/>
        <end position="328"/>
    </location>
</feature>
<evidence type="ECO:0000256" key="2">
    <source>
        <dbReference type="ARBA" id="ARBA00022692"/>
    </source>
</evidence>
<evidence type="ECO:0000256" key="3">
    <source>
        <dbReference type="ARBA" id="ARBA00022801"/>
    </source>
</evidence>
<comment type="similarity">
    <text evidence="8">Belongs to the FIT family. Fungal FIT2B/SCS3 subfamily.</text>
</comment>
<reference evidence="11 12" key="1">
    <citation type="submission" date="2023-01" db="EMBL/GenBank/DDBJ databases">
        <title>Analysis of 21 Apiospora genomes using comparative genomics revels a genus with tremendous synthesis potential of carbohydrate active enzymes and secondary metabolites.</title>
        <authorList>
            <person name="Sorensen T."/>
        </authorList>
    </citation>
    <scope>NUCLEOTIDE SEQUENCE [LARGE SCALE GENOMIC DNA]</scope>
    <source>
        <strain evidence="11 12">CBS 83171</strain>
    </source>
</reference>